<dbReference type="PANTHER" id="PTHR30161">
    <property type="entry name" value="FLAGELLAR EXPORT PROTEIN, MEMBRANE FLHA SUBUNIT-RELATED"/>
    <property type="match status" value="1"/>
</dbReference>
<evidence type="ECO:0000256" key="1">
    <source>
        <dbReference type="ARBA" id="ARBA00004429"/>
    </source>
</evidence>
<protein>
    <submittedName>
        <fullName evidence="5">EscV protein</fullName>
    </submittedName>
</protein>
<keyword evidence="3" id="KW-1003">Cell membrane</keyword>
<dbReference type="InterPro" id="IPR042196">
    <property type="entry name" value="FHIPEP_4"/>
</dbReference>
<feature type="transmembrane region" description="Helical" evidence="4">
    <location>
        <begin position="241"/>
        <end position="261"/>
    </location>
</feature>
<gene>
    <name evidence="5" type="ORF">ECH7EC869_1715</name>
</gene>
<organism evidence="5 6">
    <name type="scientific">Escherichia coli O157:H7 (strain EC869)</name>
    <dbReference type="NCBI Taxonomy" id="478008"/>
    <lineage>
        <taxon>Bacteria</taxon>
        <taxon>Pseudomonadati</taxon>
        <taxon>Pseudomonadota</taxon>
        <taxon>Gammaproteobacteria</taxon>
        <taxon>Enterobacterales</taxon>
        <taxon>Enterobacteriaceae</taxon>
        <taxon>Escherichia</taxon>
    </lineage>
</organism>
<dbReference type="Gene3D" id="3.40.50.12790">
    <property type="entry name" value="FHIPEP family, domain 4"/>
    <property type="match status" value="1"/>
</dbReference>
<dbReference type="EMBL" id="ABHU01000002">
    <property type="protein sequence ID" value="EDU93041.1"/>
    <property type="molecule type" value="Genomic_DNA"/>
</dbReference>
<accession>A0A0H3PUA6</accession>
<proteinExistence type="predicted"/>
<dbReference type="Proteomes" id="UP000004641">
    <property type="component" value="Unassembled WGS sequence"/>
</dbReference>
<feature type="transmembrane region" description="Helical" evidence="4">
    <location>
        <begin position="17"/>
        <end position="35"/>
    </location>
</feature>
<dbReference type="InterPro" id="IPR042193">
    <property type="entry name" value="FHIPEP_3"/>
</dbReference>
<dbReference type="InterPro" id="IPR006302">
    <property type="entry name" value="T3SS_HrcV"/>
</dbReference>
<dbReference type="InterPro" id="IPR001712">
    <property type="entry name" value="T3SS_FHIPEP"/>
</dbReference>
<keyword evidence="4" id="KW-1133">Transmembrane helix</keyword>
<keyword evidence="4" id="KW-0472">Membrane</keyword>
<comment type="subcellular location">
    <subcellularLocation>
        <location evidence="1">Cell inner membrane</location>
        <topology evidence="1">Multi-pass membrane protein</topology>
    </subcellularLocation>
</comment>
<dbReference type="Pfam" id="PF00771">
    <property type="entry name" value="FHIPEP"/>
    <property type="match status" value="1"/>
</dbReference>
<feature type="transmembrane region" description="Helical" evidence="4">
    <location>
        <begin position="286"/>
        <end position="319"/>
    </location>
</feature>
<dbReference type="RefSeq" id="WP_001037814.1">
    <property type="nucleotide sequence ID" value="NZ_ABHU01000002.1"/>
</dbReference>
<evidence type="ECO:0000256" key="4">
    <source>
        <dbReference type="SAM" id="Phobius"/>
    </source>
</evidence>
<keyword evidence="4" id="KW-0812">Transmembrane</keyword>
<dbReference type="GO" id="GO:0009306">
    <property type="term" value="P:protein secretion"/>
    <property type="evidence" value="ECO:0007669"/>
    <property type="project" value="InterPro"/>
</dbReference>
<dbReference type="BioCyc" id="ECOL478008-HMP:G76-486810-MONOMER"/>
<dbReference type="PIRSF" id="PIRSF005419">
    <property type="entry name" value="FlhA"/>
    <property type="match status" value="1"/>
</dbReference>
<keyword evidence="3" id="KW-0997">Cell inner membrane</keyword>
<dbReference type="PROSITE" id="PS00994">
    <property type="entry name" value="FHIPEP"/>
    <property type="match status" value="1"/>
</dbReference>
<comment type="caution">
    <text evidence="5">The sequence shown here is derived from an EMBL/GenBank/DDBJ whole genome shotgun (WGS) entry which is preliminary data.</text>
</comment>
<keyword evidence="2" id="KW-0813">Transport</keyword>
<evidence type="ECO:0000256" key="2">
    <source>
        <dbReference type="ARBA" id="ARBA00022448"/>
    </source>
</evidence>
<feature type="transmembrane region" description="Helical" evidence="4">
    <location>
        <begin position="72"/>
        <end position="92"/>
    </location>
</feature>
<dbReference type="PANTHER" id="PTHR30161:SF3">
    <property type="entry name" value="SECRETION SYSTEM APPARATUS PROTEIN SSAV"/>
    <property type="match status" value="1"/>
</dbReference>
<name>A0A0H3PUA6_ECO5C</name>
<dbReference type="NCBIfam" id="TIGR01399">
    <property type="entry name" value="hrcV"/>
    <property type="match status" value="1"/>
</dbReference>
<dbReference type="GO" id="GO:0005886">
    <property type="term" value="C:plasma membrane"/>
    <property type="evidence" value="ECO:0007669"/>
    <property type="project" value="UniProtKB-SubCell"/>
</dbReference>
<dbReference type="PRINTS" id="PR00949">
    <property type="entry name" value="TYPE3IMAPROT"/>
</dbReference>
<dbReference type="InterPro" id="IPR025505">
    <property type="entry name" value="FHIPEP_CS"/>
</dbReference>
<evidence type="ECO:0000313" key="5">
    <source>
        <dbReference type="EMBL" id="EDU93041.1"/>
    </source>
</evidence>
<dbReference type="AlphaFoldDB" id="A0A0H3PUA6"/>
<sequence length="675" mass="75097">MNKLLNIFKKAESYHDLILALFFFMAVMMMIIPLPTVVVDIIIAINISTALLLLMLSIYIKNPLELTSFPTILLITTLMRLSLSVSTTRLILLHHDAGDIIYSFGNFVVGGNIVVGLVIFTIITIVQFMVITKGAERVAEVSARFSLDGMPGKQMSIDGDMRAGVIDPLEAKVLRSRVQKESQFYGSMDGAMKFVKGDAIAGIIIVLVNLFGGVLIGMWQFDMPFSAALSLFSVLSVGDALVAQIPALIISVTAGVVVTRVPGESEKEENLAGDIVQQVSVNSRPFLISAALMLVMAIIPGFPALVFLFLAVCLLGIAWKLQKKRTFGTGNNKDAMGADLSNSQNISPGAEPLILNLSSNIYSSDITQQIEVMRWNFFEESGIPLPKIIVNPVKNNDSAIEFLLYQESIYKDTLIDDTVYFEAGHAEISFEFVQEKLSTNSIVYKTNKTNQQLAHLTGMDVYATTNDKITFLLKKLVLSNAKEFIGVQETRYLMDIMERKYNELVKELQRQLGLSKIVDILQRLVEENVSIRDLRTIFETLIFWSTKEKDVVILCEYVRIALRRHILGRYSVSGTLLNVWLIGSDIENELRESIRQTSSGSYLNISPERTEQIIGFLKNIMNPTGNGVILTALDIRRYVKKMIEGSFPSVPVLSFQEVGNNIELKVLGTVNDFRA</sequence>
<feature type="transmembrane region" description="Helical" evidence="4">
    <location>
        <begin position="41"/>
        <end position="60"/>
    </location>
</feature>
<evidence type="ECO:0000313" key="6">
    <source>
        <dbReference type="Proteomes" id="UP000004641"/>
    </source>
</evidence>
<reference evidence="5 6" key="1">
    <citation type="journal article" date="2011" name="Appl. Environ. Microbiol.">
        <title>Genome signatures of Escherichia coli O157:H7 isolates from the bovine host reservoir.</title>
        <authorList>
            <person name="Eppinger M."/>
            <person name="Mammel M.K."/>
            <person name="Leclerc J.E."/>
            <person name="Ravel J."/>
            <person name="Cebula T.A."/>
        </authorList>
    </citation>
    <scope>NUCLEOTIDE SEQUENCE [LARGE SCALE GENOMIC DNA]</scope>
    <source>
        <strain evidence="5 6">EC869</strain>
    </source>
</reference>
<feature type="transmembrane region" description="Helical" evidence="4">
    <location>
        <begin position="104"/>
        <end position="130"/>
    </location>
</feature>
<evidence type="ECO:0000256" key="3">
    <source>
        <dbReference type="ARBA" id="ARBA00022519"/>
    </source>
</evidence>
<feature type="transmembrane region" description="Helical" evidence="4">
    <location>
        <begin position="199"/>
        <end position="221"/>
    </location>
</feature>
<dbReference type="Gene3D" id="1.10.8.540">
    <property type="entry name" value="FHIPEP family, domain 3"/>
    <property type="match status" value="1"/>
</dbReference>